<dbReference type="EMBL" id="JAUKUA010000002">
    <property type="protein sequence ID" value="KAK0725991.1"/>
    <property type="molecule type" value="Genomic_DNA"/>
</dbReference>
<organism evidence="2 3">
    <name type="scientific">Lasiosphaeris hirsuta</name>
    <dbReference type="NCBI Taxonomy" id="260670"/>
    <lineage>
        <taxon>Eukaryota</taxon>
        <taxon>Fungi</taxon>
        <taxon>Dikarya</taxon>
        <taxon>Ascomycota</taxon>
        <taxon>Pezizomycotina</taxon>
        <taxon>Sordariomycetes</taxon>
        <taxon>Sordariomycetidae</taxon>
        <taxon>Sordariales</taxon>
        <taxon>Lasiosphaeriaceae</taxon>
        <taxon>Lasiosphaeris</taxon>
    </lineage>
</organism>
<dbReference type="PANTHER" id="PTHR42678:SF34">
    <property type="entry name" value="OS04G0183300 PROTEIN"/>
    <property type="match status" value="1"/>
</dbReference>
<evidence type="ECO:0000259" key="1">
    <source>
        <dbReference type="Pfam" id="PF01425"/>
    </source>
</evidence>
<evidence type="ECO:0000313" key="2">
    <source>
        <dbReference type="EMBL" id="KAK0725991.1"/>
    </source>
</evidence>
<dbReference type="SUPFAM" id="SSF75304">
    <property type="entry name" value="Amidase signature (AS) enzymes"/>
    <property type="match status" value="1"/>
</dbReference>
<dbReference type="AlphaFoldDB" id="A0AA40E6N0"/>
<keyword evidence="3" id="KW-1185">Reference proteome</keyword>
<dbReference type="Pfam" id="PF01425">
    <property type="entry name" value="Amidase"/>
    <property type="match status" value="1"/>
</dbReference>
<evidence type="ECO:0000313" key="3">
    <source>
        <dbReference type="Proteomes" id="UP001172102"/>
    </source>
</evidence>
<sequence>MGTTSRSYALKNLVAKKDATIATQLRNAGCIVIGKKSNLSGWANSKGFSITSGWSPTESPYVKDGVDPKDVWLGHSTPAGSSSGSAVAAAAGFAPLCIGTEADGSIVQPAIRAALYSMKGTVGSINMVGTQSGGAAWDSAGPMAKSVEDCADAMDALLPGQDFRSSLKRSWQGTRIALLNYEEWQWDDETCTRVPEYDEQQKQELNMAMKTI</sequence>
<comment type="caution">
    <text evidence="2">The sequence shown here is derived from an EMBL/GenBank/DDBJ whole genome shotgun (WGS) entry which is preliminary data.</text>
</comment>
<dbReference type="InterPro" id="IPR036928">
    <property type="entry name" value="AS_sf"/>
</dbReference>
<feature type="domain" description="Amidase" evidence="1">
    <location>
        <begin position="3"/>
        <end position="165"/>
    </location>
</feature>
<reference evidence="2" key="1">
    <citation type="submission" date="2023-06" db="EMBL/GenBank/DDBJ databases">
        <title>Genome-scale phylogeny and comparative genomics of the fungal order Sordariales.</title>
        <authorList>
            <consortium name="Lawrence Berkeley National Laboratory"/>
            <person name="Hensen N."/>
            <person name="Bonometti L."/>
            <person name="Westerberg I."/>
            <person name="Brannstrom I.O."/>
            <person name="Guillou S."/>
            <person name="Cros-Aarteil S."/>
            <person name="Calhoun S."/>
            <person name="Haridas S."/>
            <person name="Kuo A."/>
            <person name="Mondo S."/>
            <person name="Pangilinan J."/>
            <person name="Riley R."/>
            <person name="Labutti K."/>
            <person name="Andreopoulos B."/>
            <person name="Lipzen A."/>
            <person name="Chen C."/>
            <person name="Yanf M."/>
            <person name="Daum C."/>
            <person name="Ng V."/>
            <person name="Clum A."/>
            <person name="Steindorff A."/>
            <person name="Ohm R."/>
            <person name="Martin F."/>
            <person name="Silar P."/>
            <person name="Natvig D."/>
            <person name="Lalanne C."/>
            <person name="Gautier V."/>
            <person name="Ament-Velasquez S.L."/>
            <person name="Kruys A."/>
            <person name="Hutchinson M.I."/>
            <person name="Powell A.J."/>
            <person name="Barry K."/>
            <person name="Miller A.N."/>
            <person name="Grigoriev I.V."/>
            <person name="Debuchy R."/>
            <person name="Gladieux P."/>
            <person name="Thoren M.H."/>
            <person name="Johannesson H."/>
        </authorList>
    </citation>
    <scope>NUCLEOTIDE SEQUENCE</scope>
    <source>
        <strain evidence="2">SMH4607-1</strain>
    </source>
</reference>
<accession>A0AA40E6N0</accession>
<protein>
    <submittedName>
        <fullName evidence="2">Amidase signature domain-containing protein</fullName>
    </submittedName>
</protein>
<dbReference type="PANTHER" id="PTHR42678">
    <property type="entry name" value="AMIDASE"/>
    <property type="match status" value="1"/>
</dbReference>
<gene>
    <name evidence="2" type="ORF">B0H67DRAFT_642337</name>
</gene>
<dbReference type="InterPro" id="IPR023631">
    <property type="entry name" value="Amidase_dom"/>
</dbReference>
<proteinExistence type="predicted"/>
<dbReference type="Proteomes" id="UP001172102">
    <property type="component" value="Unassembled WGS sequence"/>
</dbReference>
<dbReference type="Gene3D" id="3.90.1300.10">
    <property type="entry name" value="Amidase signature (AS) domain"/>
    <property type="match status" value="1"/>
</dbReference>
<name>A0AA40E6N0_9PEZI</name>